<accession>A0ABN3Y9E3</accession>
<evidence type="ECO:0000313" key="4">
    <source>
        <dbReference type="EMBL" id="GAA3020025.1"/>
    </source>
</evidence>
<keyword evidence="1" id="KW-0805">Transcription regulation</keyword>
<keyword evidence="4" id="KW-0238">DNA-binding</keyword>
<keyword evidence="5" id="KW-1185">Reference proteome</keyword>
<evidence type="ECO:0000313" key="5">
    <source>
        <dbReference type="Proteomes" id="UP001501577"/>
    </source>
</evidence>
<dbReference type="Pfam" id="PF08220">
    <property type="entry name" value="HTH_DeoR"/>
    <property type="match status" value="1"/>
</dbReference>
<evidence type="ECO:0000259" key="3">
    <source>
        <dbReference type="SMART" id="SM00420"/>
    </source>
</evidence>
<dbReference type="SMART" id="SM00420">
    <property type="entry name" value="HTH_DEOR"/>
    <property type="match status" value="1"/>
</dbReference>
<reference evidence="4 5" key="1">
    <citation type="journal article" date="2019" name="Int. J. Syst. Evol. Microbiol.">
        <title>The Global Catalogue of Microorganisms (GCM) 10K type strain sequencing project: providing services to taxonomists for standard genome sequencing and annotation.</title>
        <authorList>
            <consortium name="The Broad Institute Genomics Platform"/>
            <consortium name="The Broad Institute Genome Sequencing Center for Infectious Disease"/>
            <person name="Wu L."/>
            <person name="Ma J."/>
        </authorList>
    </citation>
    <scope>NUCLEOTIDE SEQUENCE [LARGE SCALE GENOMIC DNA]</scope>
    <source>
        <strain evidence="4 5">JCM 8736</strain>
    </source>
</reference>
<dbReference type="InterPro" id="IPR037171">
    <property type="entry name" value="NagB/RpiA_transferase-like"/>
</dbReference>
<dbReference type="RefSeq" id="WP_068710139.1">
    <property type="nucleotide sequence ID" value="NZ_BAAAXQ010000053.1"/>
</dbReference>
<comment type="caution">
    <text evidence="4">The sequence shown here is derived from an EMBL/GenBank/DDBJ whole genome shotgun (WGS) entry which is preliminary data.</text>
</comment>
<dbReference type="InterPro" id="IPR036390">
    <property type="entry name" value="WH_DNA-bd_sf"/>
</dbReference>
<dbReference type="GO" id="GO:0003677">
    <property type="term" value="F:DNA binding"/>
    <property type="evidence" value="ECO:0007669"/>
    <property type="project" value="UniProtKB-KW"/>
</dbReference>
<dbReference type="InterPro" id="IPR050313">
    <property type="entry name" value="Carb_Metab_HTH_regulators"/>
</dbReference>
<organism evidence="4 5">
    <name type="scientific">Tetragenococcus solitarius</name>
    <dbReference type="NCBI Taxonomy" id="71453"/>
    <lineage>
        <taxon>Bacteria</taxon>
        <taxon>Bacillati</taxon>
        <taxon>Bacillota</taxon>
        <taxon>Bacilli</taxon>
        <taxon>Lactobacillales</taxon>
        <taxon>Enterococcaceae</taxon>
        <taxon>Tetragenococcus</taxon>
    </lineage>
</organism>
<proteinExistence type="predicted"/>
<dbReference type="PANTHER" id="PTHR30363:SF44">
    <property type="entry name" value="AGA OPERON TRANSCRIPTIONAL REPRESSOR-RELATED"/>
    <property type="match status" value="1"/>
</dbReference>
<dbReference type="PANTHER" id="PTHR30363">
    <property type="entry name" value="HTH-TYPE TRANSCRIPTIONAL REGULATOR SRLR-RELATED"/>
    <property type="match status" value="1"/>
</dbReference>
<evidence type="ECO:0000256" key="2">
    <source>
        <dbReference type="ARBA" id="ARBA00023163"/>
    </source>
</evidence>
<gene>
    <name evidence="4" type="ORF">GCM10019998_15420</name>
</gene>
<protein>
    <submittedName>
        <fullName evidence="4">DeoR/GlpR family DNA-binding transcription regulator</fullName>
    </submittedName>
</protein>
<dbReference type="InterPro" id="IPR014036">
    <property type="entry name" value="DeoR-like_C"/>
</dbReference>
<sequence>MIPYERQVKIVKLLQTNTLLKIDELKEKLPEVSISTLRRDLKELEKENKVQLLTGGAVKLNSSTTELPIKTKSTFYIEEKNHIADLAMEQVNDQDMVYIDSGSTCTILLEKMIYRNVHIVTSNTGIFNILNSVAAKITVLGGEYNPAISSLSGNLTEMNIGHFIFDKAFLGGNGIDLEYGITTPDLKEAMKKNHIVHHAKKSFLLCDSSKFHQVANVKSFDLDSVTLISDKGDAQLEEKTNIIF</sequence>
<feature type="domain" description="HTH deoR-type" evidence="3">
    <location>
        <begin position="6"/>
        <end position="59"/>
    </location>
</feature>
<dbReference type="SMART" id="SM01134">
    <property type="entry name" value="DeoRC"/>
    <property type="match status" value="1"/>
</dbReference>
<keyword evidence="2" id="KW-0804">Transcription</keyword>
<dbReference type="Proteomes" id="UP001501577">
    <property type="component" value="Unassembled WGS sequence"/>
</dbReference>
<evidence type="ECO:0000256" key="1">
    <source>
        <dbReference type="ARBA" id="ARBA00023015"/>
    </source>
</evidence>
<name>A0ABN3Y9E3_9ENTE</name>
<dbReference type="EMBL" id="BAAAXQ010000053">
    <property type="protein sequence ID" value="GAA3020025.1"/>
    <property type="molecule type" value="Genomic_DNA"/>
</dbReference>
<dbReference type="SUPFAM" id="SSF100950">
    <property type="entry name" value="NagB/RpiA/CoA transferase-like"/>
    <property type="match status" value="1"/>
</dbReference>
<dbReference type="SUPFAM" id="SSF46785">
    <property type="entry name" value="Winged helix' DNA-binding domain"/>
    <property type="match status" value="1"/>
</dbReference>
<dbReference type="Pfam" id="PF00455">
    <property type="entry name" value="DeoRC"/>
    <property type="match status" value="1"/>
</dbReference>
<dbReference type="Gene3D" id="3.40.50.1360">
    <property type="match status" value="1"/>
</dbReference>
<dbReference type="InterPro" id="IPR001034">
    <property type="entry name" value="DeoR_HTH"/>
</dbReference>